<protein>
    <recommendedName>
        <fullName evidence="4">Beta-lactamase-inhibitor-like, PepSY-like</fullName>
    </recommendedName>
</protein>
<reference evidence="3" key="1">
    <citation type="submission" date="2017-09" db="EMBL/GenBank/DDBJ databases">
        <authorList>
            <person name="Varghese N."/>
            <person name="Submissions S."/>
        </authorList>
    </citation>
    <scope>NUCLEOTIDE SEQUENCE [LARGE SCALE GENOMIC DNA]</scope>
    <source>
        <strain evidence="3">CGMCC 1.12641</strain>
    </source>
</reference>
<sequence length="168" mass="18921">MKSLLLSFSALLVLISFSSCANGKQLQEDPPKSVQQAYYTTWIGGVKGAGSGYNLFIPVDKDSKIVMDTVYFRGKKGVLEKVASEEGLYVARFKSPAEPRDMVMHADPKMEYGNRPPEIIEDLPFELAEGEAVVRYTKNGKEKYFRIKNIQKKDSGEVKLKNPENIRH</sequence>
<keyword evidence="3" id="KW-1185">Reference proteome</keyword>
<name>A0A285X4X6_9FLAO</name>
<dbReference type="EMBL" id="OCMF01000001">
    <property type="protein sequence ID" value="SOC79459.1"/>
    <property type="molecule type" value="Genomic_DNA"/>
</dbReference>
<dbReference type="PROSITE" id="PS51257">
    <property type="entry name" value="PROKAR_LIPOPROTEIN"/>
    <property type="match status" value="1"/>
</dbReference>
<keyword evidence="1" id="KW-0732">Signal</keyword>
<dbReference type="Proteomes" id="UP000219193">
    <property type="component" value="Unassembled WGS sequence"/>
</dbReference>
<organism evidence="2 3">
    <name type="scientific">Salinimicrobium sediminis</name>
    <dbReference type="NCBI Taxonomy" id="1343891"/>
    <lineage>
        <taxon>Bacteria</taxon>
        <taxon>Pseudomonadati</taxon>
        <taxon>Bacteroidota</taxon>
        <taxon>Flavobacteriia</taxon>
        <taxon>Flavobacteriales</taxon>
        <taxon>Flavobacteriaceae</taxon>
        <taxon>Salinimicrobium</taxon>
    </lineage>
</organism>
<accession>A0A285X4X6</accession>
<evidence type="ECO:0000313" key="3">
    <source>
        <dbReference type="Proteomes" id="UP000219193"/>
    </source>
</evidence>
<feature type="chain" id="PRO_5011973145" description="Beta-lactamase-inhibitor-like, PepSY-like" evidence="1">
    <location>
        <begin position="22"/>
        <end position="168"/>
    </location>
</feature>
<evidence type="ECO:0008006" key="4">
    <source>
        <dbReference type="Google" id="ProtNLM"/>
    </source>
</evidence>
<dbReference type="OrthoDB" id="1364277at2"/>
<feature type="signal peptide" evidence="1">
    <location>
        <begin position="1"/>
        <end position="21"/>
    </location>
</feature>
<dbReference type="AlphaFoldDB" id="A0A285X4X6"/>
<gene>
    <name evidence="2" type="ORF">SAMN06296241_0984</name>
</gene>
<proteinExistence type="predicted"/>
<evidence type="ECO:0000256" key="1">
    <source>
        <dbReference type="SAM" id="SignalP"/>
    </source>
</evidence>
<dbReference type="RefSeq" id="WP_097055188.1">
    <property type="nucleotide sequence ID" value="NZ_OCMF01000001.1"/>
</dbReference>
<evidence type="ECO:0000313" key="2">
    <source>
        <dbReference type="EMBL" id="SOC79459.1"/>
    </source>
</evidence>